<keyword evidence="8" id="KW-1185">Reference proteome</keyword>
<dbReference type="Proteomes" id="UP000247602">
    <property type="component" value="Unassembled WGS sequence"/>
</dbReference>
<dbReference type="Pfam" id="PF17754">
    <property type="entry name" value="TetR_C_14"/>
    <property type="match status" value="1"/>
</dbReference>
<dbReference type="InterPro" id="IPR041347">
    <property type="entry name" value="MftR_C"/>
</dbReference>
<dbReference type="SUPFAM" id="SSF46689">
    <property type="entry name" value="Homeodomain-like"/>
    <property type="match status" value="1"/>
</dbReference>
<gene>
    <name evidence="7" type="ORF">DMO24_17640</name>
    <name evidence="6" type="ORF">FHX36_002079</name>
</gene>
<evidence type="ECO:0000259" key="5">
    <source>
        <dbReference type="PROSITE" id="PS50977"/>
    </source>
</evidence>
<dbReference type="GO" id="GO:0000976">
    <property type="term" value="F:transcription cis-regulatory region binding"/>
    <property type="evidence" value="ECO:0007669"/>
    <property type="project" value="TreeGrafter"/>
</dbReference>
<keyword evidence="3" id="KW-0804">Transcription</keyword>
<dbReference type="PROSITE" id="PS50977">
    <property type="entry name" value="HTH_TETR_2"/>
    <property type="match status" value="1"/>
</dbReference>
<reference evidence="6 9" key="2">
    <citation type="submission" date="2020-08" db="EMBL/GenBank/DDBJ databases">
        <title>Sequencing the genomes of 1000 actinobacteria strains.</title>
        <authorList>
            <person name="Klenk H.-P."/>
        </authorList>
    </citation>
    <scope>NUCLEOTIDE SEQUENCE [LARGE SCALE GENOMIC DNA]</scope>
    <source>
        <strain evidence="6 9">DSM 16678</strain>
    </source>
</reference>
<evidence type="ECO:0000313" key="6">
    <source>
        <dbReference type="EMBL" id="MBB3676344.1"/>
    </source>
</evidence>
<dbReference type="InterPro" id="IPR001647">
    <property type="entry name" value="HTH_TetR"/>
</dbReference>
<organism evidence="7 8">
    <name type="scientific">Modestobacter versicolor</name>
    <dbReference type="NCBI Taxonomy" id="429133"/>
    <lineage>
        <taxon>Bacteria</taxon>
        <taxon>Bacillati</taxon>
        <taxon>Actinomycetota</taxon>
        <taxon>Actinomycetes</taxon>
        <taxon>Geodermatophilales</taxon>
        <taxon>Geodermatophilaceae</taxon>
        <taxon>Modestobacter</taxon>
    </lineage>
</organism>
<reference evidence="7 8" key="1">
    <citation type="submission" date="2018-06" db="EMBL/GenBank/DDBJ databases">
        <title>Draft genome sequence of Modestobacter versicolor CP153-2.</title>
        <authorList>
            <person name="Gundlapally S.R."/>
        </authorList>
    </citation>
    <scope>NUCLEOTIDE SEQUENCE [LARGE SCALE GENOMIC DNA]</scope>
    <source>
        <strain evidence="7 8">CP153-2</strain>
    </source>
</reference>
<dbReference type="EMBL" id="QKNV01000234">
    <property type="protein sequence ID" value="PZA20012.1"/>
    <property type="molecule type" value="Genomic_DNA"/>
</dbReference>
<comment type="caution">
    <text evidence="7">The sequence shown here is derived from an EMBL/GenBank/DDBJ whole genome shotgun (WGS) entry which is preliminary data.</text>
</comment>
<evidence type="ECO:0000313" key="7">
    <source>
        <dbReference type="EMBL" id="PZA20012.1"/>
    </source>
</evidence>
<dbReference type="Gene3D" id="1.10.10.60">
    <property type="entry name" value="Homeodomain-like"/>
    <property type="match status" value="1"/>
</dbReference>
<evidence type="ECO:0000256" key="2">
    <source>
        <dbReference type="ARBA" id="ARBA00023125"/>
    </source>
</evidence>
<feature type="domain" description="HTH tetR-type" evidence="5">
    <location>
        <begin position="12"/>
        <end position="72"/>
    </location>
</feature>
<evidence type="ECO:0000313" key="9">
    <source>
        <dbReference type="Proteomes" id="UP000580718"/>
    </source>
</evidence>
<keyword evidence="2 4" id="KW-0238">DNA-binding</keyword>
<evidence type="ECO:0000313" key="8">
    <source>
        <dbReference type="Proteomes" id="UP000247602"/>
    </source>
</evidence>
<name>A0A323V5K6_9ACTN</name>
<dbReference type="AlphaFoldDB" id="A0A323V5K6"/>
<keyword evidence="1" id="KW-0805">Transcription regulation</keyword>
<dbReference type="InterPro" id="IPR009057">
    <property type="entry name" value="Homeodomain-like_sf"/>
</dbReference>
<dbReference type="OrthoDB" id="4532879at2"/>
<evidence type="ECO:0000256" key="3">
    <source>
        <dbReference type="ARBA" id="ARBA00023163"/>
    </source>
</evidence>
<dbReference type="RefSeq" id="WP_110553479.1">
    <property type="nucleotide sequence ID" value="NZ_JACIBU010000001.1"/>
</dbReference>
<dbReference type="Gene3D" id="1.10.357.10">
    <property type="entry name" value="Tetracycline Repressor, domain 2"/>
    <property type="match status" value="1"/>
</dbReference>
<dbReference type="GO" id="GO:0003700">
    <property type="term" value="F:DNA-binding transcription factor activity"/>
    <property type="evidence" value="ECO:0007669"/>
    <property type="project" value="TreeGrafter"/>
</dbReference>
<evidence type="ECO:0000256" key="1">
    <source>
        <dbReference type="ARBA" id="ARBA00023015"/>
    </source>
</evidence>
<dbReference type="EMBL" id="JACIBU010000001">
    <property type="protein sequence ID" value="MBB3676344.1"/>
    <property type="molecule type" value="Genomic_DNA"/>
</dbReference>
<evidence type="ECO:0000256" key="4">
    <source>
        <dbReference type="PROSITE-ProRule" id="PRU00335"/>
    </source>
</evidence>
<dbReference type="Proteomes" id="UP000580718">
    <property type="component" value="Unassembled WGS sequence"/>
</dbReference>
<dbReference type="PANTHER" id="PTHR30055:SF238">
    <property type="entry name" value="MYCOFACTOCIN BIOSYNTHESIS TRANSCRIPTIONAL REGULATOR MFTR-RELATED"/>
    <property type="match status" value="1"/>
</dbReference>
<proteinExistence type="predicted"/>
<sequence length="199" mass="21292">MTERGLRERKKADTRAALAAATLRLAVDRGWDHVTVEAIATAADVSYRTFFNHFSSKEEALLRPGGPDQPRLSTRLRAVPADLPPLAAVRTAVREELVVLEDDPVGLRERMTVLMGTPSLLPRLVETNAADEREFALAVAERTGLDADTDLLPALLAAVVSAALRVSLLRWQAQGGTTPLTALADEALDAVAAGLPAAR</sequence>
<accession>A0A323V5K6</accession>
<feature type="DNA-binding region" description="H-T-H motif" evidence="4">
    <location>
        <begin position="35"/>
        <end position="54"/>
    </location>
</feature>
<dbReference type="InterPro" id="IPR050109">
    <property type="entry name" value="HTH-type_TetR-like_transc_reg"/>
</dbReference>
<protein>
    <submittedName>
        <fullName evidence="6">AcrR family transcriptional regulator</fullName>
    </submittedName>
    <submittedName>
        <fullName evidence="7">TetR family transcriptional regulator</fullName>
    </submittedName>
</protein>
<dbReference type="PANTHER" id="PTHR30055">
    <property type="entry name" value="HTH-TYPE TRANSCRIPTIONAL REGULATOR RUTR"/>
    <property type="match status" value="1"/>
</dbReference>
<dbReference type="Pfam" id="PF00440">
    <property type="entry name" value="TetR_N"/>
    <property type="match status" value="1"/>
</dbReference>